<name>A0ABP1G452_9CHLO</name>
<evidence type="ECO:0000313" key="8">
    <source>
        <dbReference type="Proteomes" id="UP001497392"/>
    </source>
</evidence>
<dbReference type="PANTHER" id="PTHR42799">
    <property type="entry name" value="MITOCHONDRIAL PEPTIDE METHIONINE SULFOXIDE REDUCTASE"/>
    <property type="match status" value="1"/>
</dbReference>
<dbReference type="EC" id="5.2.1.8" evidence="5"/>
<accession>A0ABP1G452</accession>
<dbReference type="SUPFAM" id="SSF54534">
    <property type="entry name" value="FKBP-like"/>
    <property type="match status" value="1"/>
</dbReference>
<dbReference type="InterPro" id="IPR002569">
    <property type="entry name" value="Met_Sox_Rdtase_MsrA_dom"/>
</dbReference>
<dbReference type="InterPro" id="IPR001179">
    <property type="entry name" value="PPIase_FKBP_dom"/>
</dbReference>
<dbReference type="PANTHER" id="PTHR42799:SF2">
    <property type="entry name" value="MITOCHONDRIAL PEPTIDE METHIONINE SULFOXIDE REDUCTASE"/>
    <property type="match status" value="1"/>
</dbReference>
<comment type="catalytic activity">
    <reaction evidence="5">
        <text>[protein]-peptidylproline (omega=180) = [protein]-peptidylproline (omega=0)</text>
        <dbReference type="Rhea" id="RHEA:16237"/>
        <dbReference type="Rhea" id="RHEA-COMP:10747"/>
        <dbReference type="Rhea" id="RHEA-COMP:10748"/>
        <dbReference type="ChEBI" id="CHEBI:83833"/>
        <dbReference type="ChEBI" id="CHEBI:83834"/>
        <dbReference type="EC" id="5.2.1.8"/>
    </reaction>
</comment>
<dbReference type="InterPro" id="IPR050162">
    <property type="entry name" value="MsrA_MetSO_reductase"/>
</dbReference>
<proteinExistence type="inferred from homology"/>
<evidence type="ECO:0000256" key="1">
    <source>
        <dbReference type="ARBA" id="ARBA00005591"/>
    </source>
</evidence>
<dbReference type="HAMAP" id="MF_01401">
    <property type="entry name" value="MsrA"/>
    <property type="match status" value="1"/>
</dbReference>
<evidence type="ECO:0000313" key="7">
    <source>
        <dbReference type="EMBL" id="CAL5227054.1"/>
    </source>
</evidence>
<dbReference type="InterPro" id="IPR036509">
    <property type="entry name" value="Met_Sox_Rdtase_MsrA_sf"/>
</dbReference>
<evidence type="ECO:0000256" key="2">
    <source>
        <dbReference type="ARBA" id="ARBA00023002"/>
    </source>
</evidence>
<keyword evidence="2" id="KW-0560">Oxidoreductase</keyword>
<dbReference type="Pfam" id="PF01625">
    <property type="entry name" value="PMSR"/>
    <property type="match status" value="1"/>
</dbReference>
<dbReference type="Pfam" id="PF00254">
    <property type="entry name" value="FKBP_C"/>
    <property type="match status" value="1"/>
</dbReference>
<keyword evidence="5" id="KW-0697">Rotamase</keyword>
<feature type="domain" description="PPIase FKBP-type" evidence="6">
    <location>
        <begin position="91"/>
        <end position="165"/>
    </location>
</feature>
<reference evidence="7 8" key="1">
    <citation type="submission" date="2024-06" db="EMBL/GenBank/DDBJ databases">
        <authorList>
            <person name="Kraege A."/>
            <person name="Thomma B."/>
        </authorList>
    </citation>
    <scope>NUCLEOTIDE SEQUENCE [LARGE SCALE GENOMIC DNA]</scope>
</reference>
<evidence type="ECO:0000256" key="5">
    <source>
        <dbReference type="PROSITE-ProRule" id="PRU00277"/>
    </source>
</evidence>
<dbReference type="PROSITE" id="PS50059">
    <property type="entry name" value="FKBP_PPIASE"/>
    <property type="match status" value="1"/>
</dbReference>
<dbReference type="SUPFAM" id="SSF55068">
    <property type="entry name" value="Peptide methionine sulfoxide reductase"/>
    <property type="match status" value="1"/>
</dbReference>
<gene>
    <name evidence="7" type="primary">g9953</name>
    <name evidence="7" type="ORF">VP750_LOCUS8960</name>
</gene>
<sequence length="401" mass="44513">MRSVQQNTERILVHPAQAQGAQSLLGRHLHRQVCHISRQRLKGRPRALQIEEAGFLAQQISGRKQHVLSRDVSTAATAIDALVHANVAGPGDYVLVHYCGTLDDDSVFDSSYEREALDFIVGSGKVIPGFDSVVIGMVKGERRKERVEAERAYGEWRSEMTARIPSEDLPKDVKLSVGDNVRLSNGTNAVVRESTAESVLLDFNHPMAGKALTFEVELLKLTKAYHLHKATFGGGCFWGPELLFQRVPGVVATEVGYAQGSVENPTYEDVCTGDTGHTEVVQVTYDPSLVTYEDLLKVFWRQIDPCTENGQGSDRGSQYRTGIYTHNGEQRHIAESSKRNLQVVTKMQDSEAPVPIRTEVEDLKNYHKAEEYHQQYLSKGGRFGNAQSPAKGCDEPIRCYG</sequence>
<dbReference type="NCBIfam" id="TIGR00401">
    <property type="entry name" value="msrA"/>
    <property type="match status" value="1"/>
</dbReference>
<dbReference type="Gene3D" id="3.10.50.40">
    <property type="match status" value="1"/>
</dbReference>
<comment type="catalytic activity">
    <reaction evidence="4">
        <text>[thioredoxin]-disulfide + L-methionine + H2O = L-methionine (S)-S-oxide + [thioredoxin]-dithiol</text>
        <dbReference type="Rhea" id="RHEA:19993"/>
        <dbReference type="Rhea" id="RHEA-COMP:10698"/>
        <dbReference type="Rhea" id="RHEA-COMP:10700"/>
        <dbReference type="ChEBI" id="CHEBI:15377"/>
        <dbReference type="ChEBI" id="CHEBI:29950"/>
        <dbReference type="ChEBI" id="CHEBI:50058"/>
        <dbReference type="ChEBI" id="CHEBI:57844"/>
        <dbReference type="ChEBI" id="CHEBI:58772"/>
        <dbReference type="EC" id="1.8.4.11"/>
    </reaction>
</comment>
<dbReference type="Proteomes" id="UP001497392">
    <property type="component" value="Unassembled WGS sequence"/>
</dbReference>
<evidence type="ECO:0000256" key="3">
    <source>
        <dbReference type="ARBA" id="ARBA00047806"/>
    </source>
</evidence>
<comment type="catalytic activity">
    <reaction evidence="3">
        <text>L-methionyl-[protein] + [thioredoxin]-disulfide + H2O = L-methionyl-(S)-S-oxide-[protein] + [thioredoxin]-dithiol</text>
        <dbReference type="Rhea" id="RHEA:14217"/>
        <dbReference type="Rhea" id="RHEA-COMP:10698"/>
        <dbReference type="Rhea" id="RHEA-COMP:10700"/>
        <dbReference type="Rhea" id="RHEA-COMP:12313"/>
        <dbReference type="Rhea" id="RHEA-COMP:12315"/>
        <dbReference type="ChEBI" id="CHEBI:15377"/>
        <dbReference type="ChEBI" id="CHEBI:16044"/>
        <dbReference type="ChEBI" id="CHEBI:29950"/>
        <dbReference type="ChEBI" id="CHEBI:44120"/>
        <dbReference type="ChEBI" id="CHEBI:50058"/>
        <dbReference type="EC" id="1.8.4.11"/>
    </reaction>
</comment>
<protein>
    <recommendedName>
        <fullName evidence="5">peptidylprolyl isomerase</fullName>
        <ecNumber evidence="5">5.2.1.8</ecNumber>
    </recommendedName>
</protein>
<comment type="similarity">
    <text evidence="1">Belongs to the MsrA Met sulfoxide reductase family.</text>
</comment>
<comment type="caution">
    <text evidence="7">The sequence shown here is derived from an EMBL/GenBank/DDBJ whole genome shotgun (WGS) entry which is preliminary data.</text>
</comment>
<dbReference type="InterPro" id="IPR046357">
    <property type="entry name" value="PPIase_dom_sf"/>
</dbReference>
<evidence type="ECO:0000259" key="6">
    <source>
        <dbReference type="PROSITE" id="PS50059"/>
    </source>
</evidence>
<dbReference type="EMBL" id="CAXHTA020000017">
    <property type="protein sequence ID" value="CAL5227054.1"/>
    <property type="molecule type" value="Genomic_DNA"/>
</dbReference>
<dbReference type="Gene3D" id="3.30.1060.10">
    <property type="entry name" value="Peptide methionine sulphoxide reductase MsrA"/>
    <property type="match status" value="1"/>
</dbReference>
<keyword evidence="8" id="KW-1185">Reference proteome</keyword>
<organism evidence="7 8">
    <name type="scientific">Coccomyxa viridis</name>
    <dbReference type="NCBI Taxonomy" id="1274662"/>
    <lineage>
        <taxon>Eukaryota</taxon>
        <taxon>Viridiplantae</taxon>
        <taxon>Chlorophyta</taxon>
        <taxon>core chlorophytes</taxon>
        <taxon>Trebouxiophyceae</taxon>
        <taxon>Trebouxiophyceae incertae sedis</taxon>
        <taxon>Coccomyxaceae</taxon>
        <taxon>Coccomyxa</taxon>
    </lineage>
</organism>
<evidence type="ECO:0000256" key="4">
    <source>
        <dbReference type="ARBA" id="ARBA00048782"/>
    </source>
</evidence>
<keyword evidence="5" id="KW-0413">Isomerase</keyword>